<keyword evidence="1" id="KW-0614">Plasmid</keyword>
<proteinExistence type="predicted"/>
<geneLocation type="plasmid" evidence="2">
    <name>pnve500</name>
</geneLocation>
<protein>
    <submittedName>
        <fullName evidence="1">Uncharacterized protein</fullName>
    </submittedName>
</protein>
<name>A0A4P8WMD0_9EURY</name>
<dbReference type="AlphaFoldDB" id="A0A4P8WMD0"/>
<dbReference type="OrthoDB" id="350391at2157"/>
<organism evidence="1 2">
    <name type="scientific">Natrinema versiforme</name>
    <dbReference type="NCBI Taxonomy" id="88724"/>
    <lineage>
        <taxon>Archaea</taxon>
        <taxon>Methanobacteriati</taxon>
        <taxon>Methanobacteriota</taxon>
        <taxon>Stenosarchaea group</taxon>
        <taxon>Halobacteria</taxon>
        <taxon>Halobacteriales</taxon>
        <taxon>Natrialbaceae</taxon>
        <taxon>Natrinema</taxon>
    </lineage>
</organism>
<dbReference type="EMBL" id="CP040331">
    <property type="protein sequence ID" value="QCS44748.1"/>
    <property type="molecule type" value="Genomic_DNA"/>
</dbReference>
<evidence type="ECO:0000313" key="1">
    <source>
        <dbReference type="EMBL" id="QCS44748.1"/>
    </source>
</evidence>
<evidence type="ECO:0000313" key="2">
    <source>
        <dbReference type="Proteomes" id="UP000302218"/>
    </source>
</evidence>
<sequence>MVRPDPGTLQDAARHAEAVADHGIDTSNAKALAKMRNALINLEKVAEEARKQVIEPALDDEMDVGDSVAGIQRWEAERPTVTDNAAALEMLEDAGGDPAEVVRIYPKQFVDAVDGTGFDPSVVIDHEEYTFYRQDG</sequence>
<reference evidence="2" key="1">
    <citation type="submission" date="2019-05" db="EMBL/GenBank/DDBJ databases">
        <title>Genome sequence and methylation pattern of the halophilic Archaeon Natrinema versiforme BOL5-4.</title>
        <authorList>
            <person name="DasSarma P."/>
            <person name="Anton B.P."/>
            <person name="DasSarma S.L."/>
            <person name="Martinez F.L."/>
            <person name="Guzman D."/>
            <person name="Roberts R.J."/>
            <person name="DasSarma S."/>
        </authorList>
    </citation>
    <scope>NUCLEOTIDE SEQUENCE [LARGE SCALE GENOMIC DNA]</scope>
    <source>
        <strain evidence="2">BOL5-4</strain>
        <plasmid evidence="2">pnve500</plasmid>
    </source>
</reference>
<dbReference type="KEGG" id="nvr:FEJ81_20960"/>
<dbReference type="RefSeq" id="WP_138247146.1">
    <property type="nucleotide sequence ID" value="NZ_CP040331.1"/>
</dbReference>
<dbReference type="Proteomes" id="UP000302218">
    <property type="component" value="Plasmid pNVE500"/>
</dbReference>
<gene>
    <name evidence="1" type="ORF">FEJ81_20960</name>
</gene>
<dbReference type="GeneID" id="40267800"/>
<accession>A0A4P8WMD0</accession>